<dbReference type="InParanoid" id="G2YL97"/>
<dbReference type="EMBL" id="FQ790342">
    <property type="protein sequence ID" value="CCD52395.1"/>
    <property type="molecule type" value="Genomic_DNA"/>
</dbReference>
<name>G2YL97_BOTF4</name>
<evidence type="ECO:0000313" key="2">
    <source>
        <dbReference type="Proteomes" id="UP000008177"/>
    </source>
</evidence>
<reference evidence="2" key="1">
    <citation type="journal article" date="2011" name="PLoS Genet.">
        <title>Genomic analysis of the necrotrophic fungal pathogens Sclerotinia sclerotiorum and Botrytis cinerea.</title>
        <authorList>
            <person name="Amselem J."/>
            <person name="Cuomo C.A."/>
            <person name="van Kan J.A."/>
            <person name="Viaud M."/>
            <person name="Benito E.P."/>
            <person name="Couloux A."/>
            <person name="Coutinho P.M."/>
            <person name="de Vries R.P."/>
            <person name="Dyer P.S."/>
            <person name="Fillinger S."/>
            <person name="Fournier E."/>
            <person name="Gout L."/>
            <person name="Hahn M."/>
            <person name="Kohn L."/>
            <person name="Lapalu N."/>
            <person name="Plummer K.M."/>
            <person name="Pradier J.M."/>
            <person name="Quevillon E."/>
            <person name="Sharon A."/>
            <person name="Simon A."/>
            <person name="ten Have A."/>
            <person name="Tudzynski B."/>
            <person name="Tudzynski P."/>
            <person name="Wincker P."/>
            <person name="Andrew M."/>
            <person name="Anthouard V."/>
            <person name="Beever R.E."/>
            <person name="Beffa R."/>
            <person name="Benoit I."/>
            <person name="Bouzid O."/>
            <person name="Brault B."/>
            <person name="Chen Z."/>
            <person name="Choquer M."/>
            <person name="Collemare J."/>
            <person name="Cotton P."/>
            <person name="Danchin E.G."/>
            <person name="Da Silva C."/>
            <person name="Gautier A."/>
            <person name="Giraud C."/>
            <person name="Giraud T."/>
            <person name="Gonzalez C."/>
            <person name="Grossetete S."/>
            <person name="Guldener U."/>
            <person name="Henrissat B."/>
            <person name="Howlett B.J."/>
            <person name="Kodira C."/>
            <person name="Kretschmer M."/>
            <person name="Lappartient A."/>
            <person name="Leroch M."/>
            <person name="Levis C."/>
            <person name="Mauceli E."/>
            <person name="Neuveglise C."/>
            <person name="Oeser B."/>
            <person name="Pearson M."/>
            <person name="Poulain J."/>
            <person name="Poussereau N."/>
            <person name="Quesneville H."/>
            <person name="Rascle C."/>
            <person name="Schumacher J."/>
            <person name="Segurens B."/>
            <person name="Sexton A."/>
            <person name="Silva E."/>
            <person name="Sirven C."/>
            <person name="Soanes D.M."/>
            <person name="Talbot N.J."/>
            <person name="Templeton M."/>
            <person name="Yandava C."/>
            <person name="Yarden O."/>
            <person name="Zeng Q."/>
            <person name="Rollins J.A."/>
            <person name="Lebrun M.H."/>
            <person name="Dickman M."/>
        </authorList>
    </citation>
    <scope>NUCLEOTIDE SEQUENCE [LARGE SCALE GENOMIC DNA]</scope>
    <source>
        <strain evidence="2">T4</strain>
    </source>
</reference>
<proteinExistence type="predicted"/>
<dbReference type="HOGENOM" id="CLU_2158004_0_0_1"/>
<gene>
    <name evidence="1" type="ORF">BofuT4_P079100.1</name>
</gene>
<protein>
    <submittedName>
        <fullName evidence="1">Uncharacterized protein</fullName>
    </submittedName>
</protein>
<sequence length="111" mass="12111">MHDALKQRTTRDKGITYAVLGYSILQGTATGGVYRYFVHLDVSILESFLRICEPMPGLILSNLALTKEPCTTSALLNLADSYALEANLFHDAISGNGRSRYGTALTIAERS</sequence>
<accession>G2YL97</accession>
<dbReference type="AlphaFoldDB" id="G2YL97"/>
<evidence type="ECO:0000313" key="1">
    <source>
        <dbReference type="EMBL" id="CCD52395.1"/>
    </source>
</evidence>
<organism evidence="1 2">
    <name type="scientific">Botryotinia fuckeliana (strain T4)</name>
    <name type="common">Noble rot fungus</name>
    <name type="synonym">Botrytis cinerea</name>
    <dbReference type="NCBI Taxonomy" id="999810"/>
    <lineage>
        <taxon>Eukaryota</taxon>
        <taxon>Fungi</taxon>
        <taxon>Dikarya</taxon>
        <taxon>Ascomycota</taxon>
        <taxon>Pezizomycotina</taxon>
        <taxon>Leotiomycetes</taxon>
        <taxon>Helotiales</taxon>
        <taxon>Sclerotiniaceae</taxon>
        <taxon>Botrytis</taxon>
    </lineage>
</organism>
<dbReference type="Proteomes" id="UP000008177">
    <property type="component" value="Unplaced contigs"/>
</dbReference>